<dbReference type="InterPro" id="IPR050639">
    <property type="entry name" value="SSR_resolvase"/>
</dbReference>
<dbReference type="SMART" id="SM00857">
    <property type="entry name" value="Resolvase"/>
    <property type="match status" value="1"/>
</dbReference>
<feature type="region of interest" description="Disordered" evidence="1">
    <location>
        <begin position="1"/>
        <end position="28"/>
    </location>
</feature>
<dbReference type="PANTHER" id="PTHR30461:SF23">
    <property type="entry name" value="DNA RECOMBINASE-RELATED"/>
    <property type="match status" value="1"/>
</dbReference>
<dbReference type="InterPro" id="IPR006119">
    <property type="entry name" value="Resolv_N"/>
</dbReference>
<dbReference type="PROSITE" id="PS51736">
    <property type="entry name" value="RECOMBINASES_3"/>
    <property type="match status" value="1"/>
</dbReference>
<keyword evidence="4" id="KW-1185">Reference proteome</keyword>
<dbReference type="Proteomes" id="UP000283805">
    <property type="component" value="Unassembled WGS sequence"/>
</dbReference>
<dbReference type="GO" id="GO:0003677">
    <property type="term" value="F:DNA binding"/>
    <property type="evidence" value="ECO:0007669"/>
    <property type="project" value="InterPro"/>
</dbReference>
<dbReference type="GO" id="GO:0000150">
    <property type="term" value="F:DNA strand exchange activity"/>
    <property type="evidence" value="ECO:0007669"/>
    <property type="project" value="InterPro"/>
</dbReference>
<proteinExistence type="predicted"/>
<dbReference type="Gene3D" id="3.40.50.1390">
    <property type="entry name" value="Resolvase, N-terminal catalytic domain"/>
    <property type="match status" value="1"/>
</dbReference>
<dbReference type="RefSeq" id="WP_120243318.1">
    <property type="nucleotide sequence ID" value="NZ_RAPO01000001.1"/>
</dbReference>
<name>A0A419WQV3_9EURY</name>
<organism evidence="3 4">
    <name type="scientific">Halopiger aswanensis</name>
    <dbReference type="NCBI Taxonomy" id="148449"/>
    <lineage>
        <taxon>Archaea</taxon>
        <taxon>Methanobacteriati</taxon>
        <taxon>Methanobacteriota</taxon>
        <taxon>Stenosarchaea group</taxon>
        <taxon>Halobacteria</taxon>
        <taxon>Halobacteriales</taxon>
        <taxon>Natrialbaceae</taxon>
        <taxon>Halopiger</taxon>
    </lineage>
</organism>
<gene>
    <name evidence="3" type="ORF">ATJ93_0818</name>
</gene>
<dbReference type="SUPFAM" id="SSF53041">
    <property type="entry name" value="Resolvase-like"/>
    <property type="match status" value="1"/>
</dbReference>
<dbReference type="CDD" id="cd00338">
    <property type="entry name" value="Ser_Recombinase"/>
    <property type="match status" value="1"/>
</dbReference>
<evidence type="ECO:0000313" key="3">
    <source>
        <dbReference type="EMBL" id="RKD97825.1"/>
    </source>
</evidence>
<reference evidence="3 4" key="1">
    <citation type="submission" date="2018-09" db="EMBL/GenBank/DDBJ databases">
        <title>Genomic Encyclopedia of Archaeal and Bacterial Type Strains, Phase II (KMG-II): from individual species to whole genera.</title>
        <authorList>
            <person name="Goeker M."/>
        </authorList>
    </citation>
    <scope>NUCLEOTIDE SEQUENCE [LARGE SCALE GENOMIC DNA]</scope>
    <source>
        <strain evidence="3 4">DSM 13151</strain>
    </source>
</reference>
<protein>
    <submittedName>
        <fullName evidence="3">DNA invertase Pin-like site-specific DNA recombinase</fullName>
    </submittedName>
</protein>
<evidence type="ECO:0000259" key="2">
    <source>
        <dbReference type="PROSITE" id="PS51736"/>
    </source>
</evidence>
<comment type="caution">
    <text evidence="3">The sequence shown here is derived from an EMBL/GenBank/DDBJ whole genome shotgun (WGS) entry which is preliminary data.</text>
</comment>
<sequence>MSEVKRYASYQRVSTGNQESGEASQHGSIREWFKERDISMSEVDQFVDRDRSGSDLSREQFLELMENVRDGKYDAVVMTEISRIARKLSASADFIDAAVKTETPIYLRDEMIDCIDPDDPMSHFFAKQLALWYEEEAKQTRRRINRGLAQTQREGKWTGKTPTGFTTDDNGYLIVDDEEFAAIRAAMLRVEDGESQRSVEEDIPISRQALSSLMEDHRDRYVEGKEYVEDAEEGTDERRRRRLVQEALDEYYGGDNE</sequence>
<evidence type="ECO:0000313" key="4">
    <source>
        <dbReference type="Proteomes" id="UP000283805"/>
    </source>
</evidence>
<dbReference type="EMBL" id="RAPO01000001">
    <property type="protein sequence ID" value="RKD97825.1"/>
    <property type="molecule type" value="Genomic_DNA"/>
</dbReference>
<dbReference type="InterPro" id="IPR036162">
    <property type="entry name" value="Resolvase-like_N_sf"/>
</dbReference>
<feature type="compositionally biased region" description="Polar residues" evidence="1">
    <location>
        <begin position="11"/>
        <end position="27"/>
    </location>
</feature>
<dbReference type="PANTHER" id="PTHR30461">
    <property type="entry name" value="DNA-INVERTASE FROM LAMBDOID PROPHAGE"/>
    <property type="match status" value="1"/>
</dbReference>
<dbReference type="Pfam" id="PF00239">
    <property type="entry name" value="Resolvase"/>
    <property type="match status" value="1"/>
</dbReference>
<accession>A0A419WQV3</accession>
<dbReference type="OrthoDB" id="24728at2157"/>
<evidence type="ECO:0000256" key="1">
    <source>
        <dbReference type="SAM" id="MobiDB-lite"/>
    </source>
</evidence>
<feature type="domain" description="Resolvase/invertase-type recombinase catalytic" evidence="2">
    <location>
        <begin position="6"/>
        <end position="155"/>
    </location>
</feature>
<dbReference type="AlphaFoldDB" id="A0A419WQV3"/>